<comment type="caution">
    <text evidence="2">The sequence shown here is derived from an EMBL/GenBank/DDBJ whole genome shotgun (WGS) entry which is preliminary data.</text>
</comment>
<evidence type="ECO:0008006" key="4">
    <source>
        <dbReference type="Google" id="ProtNLM"/>
    </source>
</evidence>
<dbReference type="Proteomes" id="UP000294599">
    <property type="component" value="Unassembled WGS sequence"/>
</dbReference>
<feature type="signal peptide" evidence="1">
    <location>
        <begin position="1"/>
        <end position="27"/>
    </location>
</feature>
<gene>
    <name evidence="2" type="ORF">EDC25_106144</name>
</gene>
<evidence type="ECO:0000256" key="1">
    <source>
        <dbReference type="SAM" id="SignalP"/>
    </source>
</evidence>
<keyword evidence="3" id="KW-1185">Reference proteome</keyword>
<dbReference type="RefSeq" id="WP_123521049.1">
    <property type="nucleotide sequence ID" value="NZ_JBHLWF010000031.1"/>
</dbReference>
<name>A0A4S3KX53_9GAMM</name>
<dbReference type="AlphaFoldDB" id="A0A4S3KX53"/>
<keyword evidence="1" id="KW-0732">Signal</keyword>
<dbReference type="EMBL" id="SMAF01000006">
    <property type="protein sequence ID" value="TCS99305.1"/>
    <property type="molecule type" value="Genomic_DNA"/>
</dbReference>
<accession>A0A4S3KX53</accession>
<evidence type="ECO:0000313" key="3">
    <source>
        <dbReference type="Proteomes" id="UP000294599"/>
    </source>
</evidence>
<proteinExistence type="predicted"/>
<reference evidence="2 3" key="1">
    <citation type="submission" date="2019-03" db="EMBL/GenBank/DDBJ databases">
        <title>Genomic Encyclopedia of Type Strains, Phase IV (KMG-IV): sequencing the most valuable type-strain genomes for metagenomic binning, comparative biology and taxonomic classification.</title>
        <authorList>
            <person name="Goeker M."/>
        </authorList>
    </citation>
    <scope>NUCLEOTIDE SEQUENCE [LARGE SCALE GENOMIC DNA]</scope>
    <source>
        <strain evidence="2 3">DSM 21944</strain>
    </source>
</reference>
<evidence type="ECO:0000313" key="2">
    <source>
        <dbReference type="EMBL" id="TCS99305.1"/>
    </source>
</evidence>
<protein>
    <recommendedName>
        <fullName evidence="4">Secreted protein</fullName>
    </recommendedName>
</protein>
<organism evidence="2 3">
    <name type="scientific">Pseudofulvimonas gallinarii</name>
    <dbReference type="NCBI Taxonomy" id="634155"/>
    <lineage>
        <taxon>Bacteria</taxon>
        <taxon>Pseudomonadati</taxon>
        <taxon>Pseudomonadota</taxon>
        <taxon>Gammaproteobacteria</taxon>
        <taxon>Lysobacterales</taxon>
        <taxon>Rhodanobacteraceae</taxon>
        <taxon>Pseudofulvimonas</taxon>
    </lineage>
</organism>
<feature type="chain" id="PRO_5030100311" description="Secreted protein" evidence="1">
    <location>
        <begin position="28"/>
        <end position="213"/>
    </location>
</feature>
<sequence length="213" mass="22531">MNSWRKVQTGLVSVALSSAVGVVAAQAAPDSWHGGGDDVIVLESVGGDPDFIGSDAPGERGTLPTGVGWAHVFGYELRGRTAPYEYAAITDSGAHWCTGSERFADARVDVPHNVYITHLRLWAYDNAAGHDVAAILFRSCLPTVDPGDPQNTILGMVSSSGSPGDFTNYVNISAEPTNTNLCSYFIRARFGTGCGGGGETTFRRARIQYSTSP</sequence>